<evidence type="ECO:0000313" key="7">
    <source>
        <dbReference type="Proteomes" id="UP000295131"/>
    </source>
</evidence>
<dbReference type="GO" id="GO:0003700">
    <property type="term" value="F:DNA-binding transcription factor activity"/>
    <property type="evidence" value="ECO:0007669"/>
    <property type="project" value="InterPro"/>
</dbReference>
<keyword evidence="4" id="KW-1133">Transmembrane helix</keyword>
<evidence type="ECO:0000256" key="2">
    <source>
        <dbReference type="ARBA" id="ARBA00023125"/>
    </source>
</evidence>
<feature type="transmembrane region" description="Helical" evidence="4">
    <location>
        <begin position="127"/>
        <end position="145"/>
    </location>
</feature>
<dbReference type="Gene3D" id="1.10.10.60">
    <property type="entry name" value="Homeodomain-like"/>
    <property type="match status" value="1"/>
</dbReference>
<feature type="transmembrane region" description="Helical" evidence="4">
    <location>
        <begin position="190"/>
        <end position="213"/>
    </location>
</feature>
<keyword evidence="4" id="KW-0812">Transmembrane</keyword>
<protein>
    <submittedName>
        <fullName evidence="6">AraC family transcriptional regulator</fullName>
    </submittedName>
</protein>
<name>A0A4R5PIG1_9HYPH</name>
<dbReference type="PANTHER" id="PTHR43280:SF29">
    <property type="entry name" value="ARAC-FAMILY TRANSCRIPTIONAL REGULATOR"/>
    <property type="match status" value="1"/>
</dbReference>
<feature type="transmembrane region" description="Helical" evidence="4">
    <location>
        <begin position="166"/>
        <end position="184"/>
    </location>
</feature>
<dbReference type="PROSITE" id="PS01124">
    <property type="entry name" value="HTH_ARAC_FAMILY_2"/>
    <property type="match status" value="1"/>
</dbReference>
<dbReference type="SMART" id="SM00342">
    <property type="entry name" value="HTH_ARAC"/>
    <property type="match status" value="1"/>
</dbReference>
<evidence type="ECO:0000256" key="4">
    <source>
        <dbReference type="SAM" id="Phobius"/>
    </source>
</evidence>
<evidence type="ECO:0000313" key="6">
    <source>
        <dbReference type="EMBL" id="TDH35017.1"/>
    </source>
</evidence>
<organism evidence="6 7">
    <name type="scientific">Pseudohoeflea suaedae</name>
    <dbReference type="NCBI Taxonomy" id="877384"/>
    <lineage>
        <taxon>Bacteria</taxon>
        <taxon>Pseudomonadati</taxon>
        <taxon>Pseudomonadota</taxon>
        <taxon>Alphaproteobacteria</taxon>
        <taxon>Hyphomicrobiales</taxon>
        <taxon>Rhizobiaceae</taxon>
        <taxon>Pseudohoeflea</taxon>
    </lineage>
</organism>
<dbReference type="Proteomes" id="UP000295131">
    <property type="component" value="Unassembled WGS sequence"/>
</dbReference>
<keyword evidence="3" id="KW-0804">Transcription</keyword>
<gene>
    <name evidence="6" type="ORF">E2A64_14965</name>
</gene>
<dbReference type="AlphaFoldDB" id="A0A4R5PIG1"/>
<evidence type="ECO:0000256" key="3">
    <source>
        <dbReference type="ARBA" id="ARBA00023163"/>
    </source>
</evidence>
<comment type="caution">
    <text evidence="6">The sequence shown here is derived from an EMBL/GenBank/DDBJ whole genome shotgun (WGS) entry which is preliminary data.</text>
</comment>
<evidence type="ECO:0000259" key="5">
    <source>
        <dbReference type="PROSITE" id="PS01124"/>
    </source>
</evidence>
<evidence type="ECO:0000256" key="1">
    <source>
        <dbReference type="ARBA" id="ARBA00023015"/>
    </source>
</evidence>
<keyword evidence="7" id="KW-1185">Reference proteome</keyword>
<sequence>MVRMIEQAGWLGLADIALRGGTVAILLLLVAHLLFRLGKGPVIVAGLAFCLSGIVEAVINVSPAVVDLDLSDLTFMALQQIHFIALFIFVKALFDDRFVWGGGCFIPVLFAVPLTLGAGLLDGTGSAIFRGLLVAYDAGLFFVLIRWALDDEASDLVRERRTFRRALTFSVPPFSLIVFLTTMFEREGQVEAILCTVYSAVYFMMAIGFGFWMTSAKKQLLVRPEPGEPRVAQEAELTSADRIELDRVVKAVDGGLYLEPGLTIGGLGDLLNIPEHRLRRLINKGLGYRNFAAFMNDYRIEEAKRRLADPDMAREQIVTHAFNLGYASLAPFNRAFRERVGISPSEYREQALADAISGASPA</sequence>
<dbReference type="InterPro" id="IPR018060">
    <property type="entry name" value="HTH_AraC"/>
</dbReference>
<accession>A0A4R5PIG1</accession>
<proteinExistence type="predicted"/>
<feature type="transmembrane region" description="Helical" evidence="4">
    <location>
        <begin position="99"/>
        <end position="121"/>
    </location>
</feature>
<reference evidence="6 7" key="1">
    <citation type="journal article" date="2013" name="Int. J. Syst. Evol. Microbiol.">
        <title>Hoeflea suaedae sp. nov., an endophytic bacterium isolated from the root of the halophyte Suaeda maritima.</title>
        <authorList>
            <person name="Chung E.J."/>
            <person name="Park J.A."/>
            <person name="Pramanik P."/>
            <person name="Bibi F."/>
            <person name="Jeon C.O."/>
            <person name="Chung Y.R."/>
        </authorList>
    </citation>
    <scope>NUCLEOTIDE SEQUENCE [LARGE SCALE GENOMIC DNA]</scope>
    <source>
        <strain evidence="6 7">YC6898</strain>
    </source>
</reference>
<dbReference type="SUPFAM" id="SSF46689">
    <property type="entry name" value="Homeodomain-like"/>
    <property type="match status" value="1"/>
</dbReference>
<dbReference type="Pfam" id="PF12833">
    <property type="entry name" value="HTH_18"/>
    <property type="match status" value="1"/>
</dbReference>
<dbReference type="GO" id="GO:0043565">
    <property type="term" value="F:sequence-specific DNA binding"/>
    <property type="evidence" value="ECO:0007669"/>
    <property type="project" value="InterPro"/>
</dbReference>
<dbReference type="PANTHER" id="PTHR43280">
    <property type="entry name" value="ARAC-FAMILY TRANSCRIPTIONAL REGULATOR"/>
    <property type="match status" value="1"/>
</dbReference>
<keyword evidence="4" id="KW-0472">Membrane</keyword>
<keyword evidence="2" id="KW-0238">DNA-binding</keyword>
<feature type="domain" description="HTH araC/xylS-type" evidence="5">
    <location>
        <begin position="246"/>
        <end position="350"/>
    </location>
</feature>
<dbReference type="EMBL" id="SMSI01000003">
    <property type="protein sequence ID" value="TDH35017.1"/>
    <property type="molecule type" value="Genomic_DNA"/>
</dbReference>
<dbReference type="InterPro" id="IPR009057">
    <property type="entry name" value="Homeodomain-like_sf"/>
</dbReference>
<feature type="transmembrane region" description="Helical" evidence="4">
    <location>
        <begin position="42"/>
        <end position="61"/>
    </location>
</feature>
<feature type="transmembrane region" description="Helical" evidence="4">
    <location>
        <begin position="73"/>
        <end position="94"/>
    </location>
</feature>
<keyword evidence="1" id="KW-0805">Transcription regulation</keyword>
<feature type="transmembrane region" description="Helical" evidence="4">
    <location>
        <begin position="16"/>
        <end position="35"/>
    </location>
</feature>